<dbReference type="Pfam" id="PF05426">
    <property type="entry name" value="Alginate_lyase"/>
    <property type="match status" value="1"/>
</dbReference>
<dbReference type="GO" id="GO:0016740">
    <property type="term" value="F:transferase activity"/>
    <property type="evidence" value="ECO:0007669"/>
    <property type="project" value="UniProtKB-KW"/>
</dbReference>
<dbReference type="Pfam" id="PF00535">
    <property type="entry name" value="Glycos_transf_2"/>
    <property type="match status" value="1"/>
</dbReference>
<evidence type="ECO:0000313" key="6">
    <source>
        <dbReference type="EMBL" id="SFB83614.1"/>
    </source>
</evidence>
<dbReference type="GO" id="GO:0016829">
    <property type="term" value="F:lyase activity"/>
    <property type="evidence" value="ECO:0007669"/>
    <property type="project" value="UniProtKB-KW"/>
</dbReference>
<keyword evidence="1" id="KW-0732">Signal</keyword>
<dbReference type="InterPro" id="IPR050757">
    <property type="entry name" value="Collagen_mod_GT25"/>
</dbReference>
<keyword evidence="7" id="KW-1185">Reference proteome</keyword>
<accession>A0A1I1E948</accession>
<dbReference type="STRING" id="1122252.SAMN05660443_0444"/>
<gene>
    <name evidence="6" type="ORF">SAMN05660443_0444</name>
</gene>
<dbReference type="GO" id="GO:0042597">
    <property type="term" value="C:periplasmic space"/>
    <property type="evidence" value="ECO:0007669"/>
    <property type="project" value="InterPro"/>
</dbReference>
<dbReference type="InterPro" id="IPR057589">
    <property type="entry name" value="GT_PLOD"/>
</dbReference>
<evidence type="ECO:0000256" key="2">
    <source>
        <dbReference type="ARBA" id="ARBA00023239"/>
    </source>
</evidence>
<evidence type="ECO:0000256" key="1">
    <source>
        <dbReference type="ARBA" id="ARBA00022729"/>
    </source>
</evidence>
<organism evidence="6 7">
    <name type="scientific">Marinospirillum celere</name>
    <dbReference type="NCBI Taxonomy" id="1122252"/>
    <lineage>
        <taxon>Bacteria</taxon>
        <taxon>Pseudomonadati</taxon>
        <taxon>Pseudomonadota</taxon>
        <taxon>Gammaproteobacteria</taxon>
        <taxon>Oceanospirillales</taxon>
        <taxon>Oceanospirillaceae</taxon>
        <taxon>Marinospirillum</taxon>
    </lineage>
</organism>
<evidence type="ECO:0000259" key="5">
    <source>
        <dbReference type="Pfam" id="PF25342"/>
    </source>
</evidence>
<dbReference type="Gene3D" id="3.90.550.10">
    <property type="entry name" value="Spore Coat Polysaccharide Biosynthesis Protein SpsA, Chain A"/>
    <property type="match status" value="1"/>
</dbReference>
<dbReference type="InterPro" id="IPR008929">
    <property type="entry name" value="Chondroitin_lyas"/>
</dbReference>
<feature type="domain" description="Alginate lyase" evidence="4">
    <location>
        <begin position="1"/>
        <end position="178"/>
    </location>
</feature>
<dbReference type="CDD" id="cd22997">
    <property type="entry name" value="GT_LH"/>
    <property type="match status" value="1"/>
</dbReference>
<dbReference type="InterPro" id="IPR008397">
    <property type="entry name" value="Alginate_lyase_dom"/>
</dbReference>
<dbReference type="OrthoDB" id="9801954at2"/>
<dbReference type="EMBL" id="FOLH01000001">
    <property type="protein sequence ID" value="SFB83614.1"/>
    <property type="molecule type" value="Genomic_DNA"/>
</dbReference>
<dbReference type="AlphaFoldDB" id="A0A1I1E948"/>
<evidence type="ECO:0000313" key="7">
    <source>
        <dbReference type="Proteomes" id="UP000199058"/>
    </source>
</evidence>
<protein>
    <submittedName>
        <fullName evidence="6">Glycosyltransferase involved in cell wall bisynthesis</fullName>
    </submittedName>
</protein>
<dbReference type="PANTHER" id="PTHR10730:SF45">
    <property type="entry name" value="PROCOLLAGEN-LYSINE,2-OXOGLUTARATE 5-DIOXYGENASE"/>
    <property type="match status" value="1"/>
</dbReference>
<name>A0A1I1E948_9GAMM</name>
<dbReference type="Gene3D" id="1.50.10.100">
    <property type="entry name" value="Chondroitin AC/alginate lyase"/>
    <property type="match status" value="1"/>
</dbReference>
<feature type="domain" description="Glycosyltransferase 2-like" evidence="3">
    <location>
        <begin position="250"/>
        <end position="366"/>
    </location>
</feature>
<dbReference type="Pfam" id="PF25342">
    <property type="entry name" value="GT_PLOD"/>
    <property type="match status" value="1"/>
</dbReference>
<feature type="domain" description="PLOD1-3-like GT" evidence="5">
    <location>
        <begin position="515"/>
        <end position="700"/>
    </location>
</feature>
<keyword evidence="6" id="KW-0808">Transferase</keyword>
<dbReference type="Proteomes" id="UP000199058">
    <property type="component" value="Unassembled WGS sequence"/>
</dbReference>
<dbReference type="PANTHER" id="PTHR10730">
    <property type="entry name" value="PROCOLLAGEN-LYSINE,2-OXOGLUTARATE 5-DIOXYGENASE/GLYCOSYLTRANSFERASE 25 FAMILY MEMBER"/>
    <property type="match status" value="1"/>
</dbReference>
<evidence type="ECO:0000259" key="4">
    <source>
        <dbReference type="Pfam" id="PF05426"/>
    </source>
</evidence>
<reference evidence="6 7" key="1">
    <citation type="submission" date="2016-10" db="EMBL/GenBank/DDBJ databases">
        <authorList>
            <person name="de Groot N.N."/>
        </authorList>
    </citation>
    <scope>NUCLEOTIDE SEQUENCE [LARGE SCALE GENOMIC DNA]</scope>
    <source>
        <strain evidence="6 7">DSM 18438</strain>
    </source>
</reference>
<evidence type="ECO:0000259" key="3">
    <source>
        <dbReference type="Pfam" id="PF00535"/>
    </source>
</evidence>
<dbReference type="SUPFAM" id="SSF53448">
    <property type="entry name" value="Nucleotide-diphospho-sugar transferases"/>
    <property type="match status" value="1"/>
</dbReference>
<sequence>MKPNLNYAQVRLGIDNNLGGNAGLIELKDFYYFLDAIRLLKKTNLVDNEKFDEFENWLSEYQKWLIESPQGKKECIQHNNHGTYYDLQLAAISCYLGNVEFLYETFARAQGRIAEQINSNGEQPNELKRKTSQHYCYFNIQGFVNLATIARNWGVDLYNYKTNDGISLKKAVSWLIESHKKTWKHKQIDRFDQDRVFPIYEAHKILDNSDMVNSASFNTLTKINFFPHDGVQPYSFLTNSDFRNTKYKVSVVIPGYKNSSSVLRLLESLNRQHFASFEVIVVSDGCEEIIDSTKNYIAQYPLSIYNTGYKQGFGVMLARNLGAQKSQGKLLVFIDPDVILPENFIYNIWKNYSDDTLIIPKVHFVDEFDHDKIILEEDRKGFRNPNSPILGFATQCCAISKLSFINLGGFDEALLGQGGSDSDFGLRHASIYNNAKFLNSIICFHIGLSSGKKYRVGEESKWDRTVYNSRKKSDFYKFPENAVVNDGVNYFYLNKWNEFKNLKSNIVDVDFILATVISDNENYGYLNYLKPSAEYYNIPLKTLYADEQAISRKTGSLSEKDRLLNMVLDNVSDNSIVMFVDGYDTVLLAGKDEIINNFNSYNSPLVVSAEINCHPDSSLASEFPESQYDARFLNTGGFIGYAWAIKKMIKKAQQIEVPDDPKLKLSNQYRWIRVYLDKKDKISLDLSSKLFLSASTKKEARQYDKYSEKRIKKLYLNPDFAKEEMSRIFNLMEIKGKRVKAKNSGSMPCVLHWNGPASVFMQTQSKSFSFLRPWE</sequence>
<dbReference type="InterPro" id="IPR001173">
    <property type="entry name" value="Glyco_trans_2-like"/>
</dbReference>
<proteinExistence type="predicted"/>
<keyword evidence="2" id="KW-0456">Lyase</keyword>
<dbReference type="SUPFAM" id="SSF48230">
    <property type="entry name" value="Chondroitin AC/alginate lyase"/>
    <property type="match status" value="1"/>
</dbReference>
<dbReference type="InterPro" id="IPR029044">
    <property type="entry name" value="Nucleotide-diphossugar_trans"/>
</dbReference>